<keyword evidence="2" id="KW-1185">Reference proteome</keyword>
<reference evidence="1 2" key="1">
    <citation type="submission" date="2024-08" db="EMBL/GenBank/DDBJ databases">
        <authorList>
            <person name="Cucini C."/>
            <person name="Frati F."/>
        </authorList>
    </citation>
    <scope>NUCLEOTIDE SEQUENCE [LARGE SCALE GENOMIC DNA]</scope>
</reference>
<dbReference type="EMBL" id="CAXLJM020000109">
    <property type="protein sequence ID" value="CAL8135623.1"/>
    <property type="molecule type" value="Genomic_DNA"/>
</dbReference>
<dbReference type="SUPFAM" id="SSF52047">
    <property type="entry name" value="RNI-like"/>
    <property type="match status" value="1"/>
</dbReference>
<evidence type="ECO:0000313" key="1">
    <source>
        <dbReference type="EMBL" id="CAL8135623.1"/>
    </source>
</evidence>
<sequence>MNDMDMEGVDHFSSMKLLMFKKTETEEKNNEDRNRSDAAVACRSTTTIFSLLPEIWEVILPSLSSQDFQSLTNTCPQWSQQFQEDKPHKLFPLVANVLIHYAPLSTTLLLRRVNQETKKSIDEELSKVASDLSSNLYVDFWHCPGKKLNNVQKVAEKIESRYNLWGFNRLDKFVTSFNLGQDLEGGHRRNRLSNPFLLRKVDLGYFPAFGIWGQGQNRFPPRQILPPWENLGKDFGHHLWSLNFHIHDSRAVNMKVHALKLIMLLNSMPNLKVLRLTEAVTMEYNGCPIMECSDLRRGAYPQLPNLHRLEVKTTLDNPYSSDDFMLPHGFLKQYGAQLETLICPGPLLLDSNQDFLRVPNLSSHFQNLSRLRVDHIFGRISFLKLAKVNCPLKDLHIRRLILNNPKEPNLKISDLVTVINNFADTLVDLGIFLSLDYLQLDIDWDQMNPEHLKELPKLKKFDTDFRYSKFGWLWPMVLTKFPKLEEVVMKSYLDLFYHQRMDLARGFNLLPRLKTIVAWWGWELDEILIMTRGDATTPPRYSVNNIVRFMEPL</sequence>
<evidence type="ECO:0008006" key="3">
    <source>
        <dbReference type="Google" id="ProtNLM"/>
    </source>
</evidence>
<dbReference type="Proteomes" id="UP001642540">
    <property type="component" value="Unassembled WGS sequence"/>
</dbReference>
<proteinExistence type="predicted"/>
<name>A0ABP1RTQ8_9HEXA</name>
<evidence type="ECO:0000313" key="2">
    <source>
        <dbReference type="Proteomes" id="UP001642540"/>
    </source>
</evidence>
<protein>
    <recommendedName>
        <fullName evidence="3">F-box domain-containing protein</fullName>
    </recommendedName>
</protein>
<comment type="caution">
    <text evidence="1">The sequence shown here is derived from an EMBL/GenBank/DDBJ whole genome shotgun (WGS) entry which is preliminary data.</text>
</comment>
<organism evidence="1 2">
    <name type="scientific">Orchesella dallaii</name>
    <dbReference type="NCBI Taxonomy" id="48710"/>
    <lineage>
        <taxon>Eukaryota</taxon>
        <taxon>Metazoa</taxon>
        <taxon>Ecdysozoa</taxon>
        <taxon>Arthropoda</taxon>
        <taxon>Hexapoda</taxon>
        <taxon>Collembola</taxon>
        <taxon>Entomobryomorpha</taxon>
        <taxon>Entomobryoidea</taxon>
        <taxon>Orchesellidae</taxon>
        <taxon>Orchesellinae</taxon>
        <taxon>Orchesella</taxon>
    </lineage>
</organism>
<gene>
    <name evidence="1" type="ORF">ODALV1_LOCUS26059</name>
</gene>
<accession>A0ABP1RTQ8</accession>